<dbReference type="RefSeq" id="WP_070117990.1">
    <property type="nucleotide sequence ID" value="NZ_CAXATG010000003.1"/>
</dbReference>
<dbReference type="Pfam" id="PF13640">
    <property type="entry name" value="2OG-FeII_Oxy_3"/>
    <property type="match status" value="1"/>
</dbReference>
<protein>
    <recommendedName>
        <fullName evidence="2">Prolyl 4-hydroxylase alpha subunit Fe(2+) 2OG dioxygenase domain-containing protein</fullName>
    </recommendedName>
</protein>
<evidence type="ECO:0000256" key="1">
    <source>
        <dbReference type="SAM" id="MobiDB-lite"/>
    </source>
</evidence>
<comment type="caution">
    <text evidence="3">The sequence shown here is derived from an EMBL/GenBank/DDBJ whole genome shotgun (WGS) entry which is preliminary data.</text>
</comment>
<dbReference type="InterPro" id="IPR044862">
    <property type="entry name" value="Pro_4_hyd_alph_FE2OG_OXY"/>
</dbReference>
<accession>A0A1E8CND1</accession>
<evidence type="ECO:0000313" key="3">
    <source>
        <dbReference type="EMBL" id="OFE13772.1"/>
    </source>
</evidence>
<dbReference type="EMBL" id="MASR01000001">
    <property type="protein sequence ID" value="OFE13772.1"/>
    <property type="molecule type" value="Genomic_DNA"/>
</dbReference>
<evidence type="ECO:0000313" key="4">
    <source>
        <dbReference type="Proteomes" id="UP000175669"/>
    </source>
</evidence>
<dbReference type="AlphaFoldDB" id="A0A1E8CND1"/>
<evidence type="ECO:0000259" key="2">
    <source>
        <dbReference type="Pfam" id="PF13640"/>
    </source>
</evidence>
<dbReference type="Proteomes" id="UP000175669">
    <property type="component" value="Unassembled WGS sequence"/>
</dbReference>
<gene>
    <name evidence="3" type="ORF">PHACT_12025</name>
</gene>
<proteinExistence type="predicted"/>
<keyword evidence="4" id="KW-1185">Reference proteome</keyword>
<feature type="domain" description="Prolyl 4-hydroxylase alpha subunit Fe(2+) 2OG dioxygenase" evidence="2">
    <location>
        <begin position="120"/>
        <end position="218"/>
    </location>
</feature>
<dbReference type="OrthoDB" id="9783171at2"/>
<reference evidence="4" key="1">
    <citation type="submission" date="2016-07" db="EMBL/GenBank/DDBJ databases">
        <authorList>
            <person name="Florea S."/>
            <person name="Webb J.S."/>
            <person name="Jaromczyk J."/>
            <person name="Schardl C.L."/>
        </authorList>
    </citation>
    <scope>NUCLEOTIDE SEQUENCE [LARGE SCALE GENOMIC DNA]</scope>
    <source>
        <strain evidence="4">KCTC 42131</strain>
    </source>
</reference>
<organism evidence="3 4">
    <name type="scientific">Pseudohongiella acticola</name>
    <dbReference type="NCBI Taxonomy" id="1524254"/>
    <lineage>
        <taxon>Bacteria</taxon>
        <taxon>Pseudomonadati</taxon>
        <taxon>Pseudomonadota</taxon>
        <taxon>Gammaproteobacteria</taxon>
        <taxon>Pseudomonadales</taxon>
        <taxon>Pseudohongiellaceae</taxon>
        <taxon>Pseudohongiella</taxon>
    </lineage>
</organism>
<feature type="region of interest" description="Disordered" evidence="1">
    <location>
        <begin position="228"/>
        <end position="247"/>
    </location>
</feature>
<dbReference type="Gene3D" id="2.60.120.620">
    <property type="entry name" value="q2cbj1_9rhob like domain"/>
    <property type="match status" value="1"/>
</dbReference>
<name>A0A1E8CND1_9GAMM</name>
<dbReference type="STRING" id="1524254.PHACT_12025"/>
<sequence length="247" mass="28700">MIDYHRLYELANQLHQNYMAAQPFPHIVMEDVVEAGFLEQILQTFPTPEQTDSWRRMHVRSNNQDMQYAKLGLRSELEMPLQARQLIHALNSGPFLHFLERLTGIENLLPDPSLQGGGLHQILPGGVLGVHADFTRQERYQLDRRLNLLLFLNHDWQDQYGGNLELWSRDMSRCERNIRPEFGRCVIFNTDNTSFHGHPRRLTCPAGVTRKSIALYYYSNGRDDKSVRATTDTDWQSLPDLPKPESE</sequence>